<dbReference type="AlphaFoldDB" id="A0A235H798"/>
<comment type="caution">
    <text evidence="2">The sequence shown here is derived from an EMBL/GenBank/DDBJ whole genome shotgun (WGS) entry which is preliminary data.</text>
</comment>
<keyword evidence="1" id="KW-0812">Transmembrane</keyword>
<dbReference type="Proteomes" id="UP000215367">
    <property type="component" value="Unassembled WGS sequence"/>
</dbReference>
<keyword evidence="1" id="KW-1133">Transmembrane helix</keyword>
<protein>
    <submittedName>
        <fullName evidence="2">Uncharacterized protein</fullName>
    </submittedName>
</protein>
<organism evidence="2 3">
    <name type="scientific">Azospirillum brasilense</name>
    <dbReference type="NCBI Taxonomy" id="192"/>
    <lineage>
        <taxon>Bacteria</taxon>
        <taxon>Pseudomonadati</taxon>
        <taxon>Pseudomonadota</taxon>
        <taxon>Alphaproteobacteria</taxon>
        <taxon>Rhodospirillales</taxon>
        <taxon>Azospirillaceae</taxon>
        <taxon>Azospirillum</taxon>
    </lineage>
</organism>
<keyword evidence="1" id="KW-0472">Membrane</keyword>
<evidence type="ECO:0000313" key="2">
    <source>
        <dbReference type="EMBL" id="OYD81353.1"/>
    </source>
</evidence>
<proteinExistence type="predicted"/>
<dbReference type="EMBL" id="NOWT01000035">
    <property type="protein sequence ID" value="OYD81353.1"/>
    <property type="molecule type" value="Genomic_DNA"/>
</dbReference>
<sequence length="65" mass="7134">MTSDREPPVELICLPFPEAMALWLLMSNPGETDPSLDLRRLHSLSVAFVLLAFGAVALLAWLRAA</sequence>
<evidence type="ECO:0000313" key="3">
    <source>
        <dbReference type="Proteomes" id="UP000215367"/>
    </source>
</evidence>
<dbReference type="RefSeq" id="WP_094306419.1">
    <property type="nucleotide sequence ID" value="NZ_NOWT01000035.1"/>
</dbReference>
<reference evidence="2 3" key="1">
    <citation type="submission" date="2017-07" db="EMBL/GenBank/DDBJ databases">
        <title>Whole genome sequence of Azospirillum brasilense 2A1, a potential biofertilizer strain.</title>
        <authorList>
            <person name="Fontana C.A."/>
            <person name="Toffoli L.M."/>
            <person name="Salazar S.M."/>
            <person name="Puglisi E."/>
            <person name="Pedraza R."/>
            <person name="Bassi D."/>
            <person name="Cocconcelli P.S."/>
        </authorList>
    </citation>
    <scope>NUCLEOTIDE SEQUENCE [LARGE SCALE GENOMIC DNA]</scope>
    <source>
        <strain evidence="2 3">2A1</strain>
        <plasmid evidence="2">unnamed</plasmid>
    </source>
</reference>
<evidence type="ECO:0000256" key="1">
    <source>
        <dbReference type="SAM" id="Phobius"/>
    </source>
</evidence>
<gene>
    <name evidence="2" type="ORF">CHT98_26615</name>
</gene>
<geneLocation type="plasmid" evidence="2">
    <name>unnamed</name>
</geneLocation>
<keyword evidence="2" id="KW-0614">Plasmid</keyword>
<accession>A0A235H798</accession>
<feature type="transmembrane region" description="Helical" evidence="1">
    <location>
        <begin position="41"/>
        <end position="62"/>
    </location>
</feature>
<name>A0A235H798_AZOBR</name>